<evidence type="ECO:0000313" key="2">
    <source>
        <dbReference type="Proteomes" id="UP000240009"/>
    </source>
</evidence>
<gene>
    <name evidence="1" type="ORF">C5Y96_17810</name>
</gene>
<reference evidence="1 2" key="1">
    <citation type="submission" date="2018-02" db="EMBL/GenBank/DDBJ databases">
        <title>Comparative genomes isolates from brazilian mangrove.</title>
        <authorList>
            <person name="Araujo J.E."/>
            <person name="Taketani R.G."/>
            <person name="Silva M.C.P."/>
            <person name="Loureco M.V."/>
            <person name="Andreote F.D."/>
        </authorList>
    </citation>
    <scope>NUCLEOTIDE SEQUENCE [LARGE SCALE GENOMIC DNA]</scope>
    <source>
        <strain evidence="1 2">HEX-2 MGV</strain>
    </source>
</reference>
<dbReference type="AlphaFoldDB" id="A0A2S8F5F5"/>
<accession>A0A2S8F5F5</accession>
<dbReference type="Proteomes" id="UP000240009">
    <property type="component" value="Unassembled WGS sequence"/>
</dbReference>
<protein>
    <submittedName>
        <fullName evidence="1">Uncharacterized protein</fullName>
    </submittedName>
</protein>
<evidence type="ECO:0000313" key="1">
    <source>
        <dbReference type="EMBL" id="PQO27395.1"/>
    </source>
</evidence>
<dbReference type="EMBL" id="PUIA01000057">
    <property type="protein sequence ID" value="PQO27395.1"/>
    <property type="molecule type" value="Genomic_DNA"/>
</dbReference>
<proteinExistence type="predicted"/>
<comment type="caution">
    <text evidence="1">The sequence shown here is derived from an EMBL/GenBank/DDBJ whole genome shotgun (WGS) entry which is preliminary data.</text>
</comment>
<name>A0A2S8F5F5_9BACT</name>
<sequence>MDRVSFFLDPIAFDSRDIAAPSSLSNDLTEAINRRSAADNSKMPARARVTAISNIVRYATSFTHATKKIVENQAK</sequence>
<organism evidence="1 2">
    <name type="scientific">Blastopirellula marina</name>
    <dbReference type="NCBI Taxonomy" id="124"/>
    <lineage>
        <taxon>Bacteria</taxon>
        <taxon>Pseudomonadati</taxon>
        <taxon>Planctomycetota</taxon>
        <taxon>Planctomycetia</taxon>
        <taxon>Pirellulales</taxon>
        <taxon>Pirellulaceae</taxon>
        <taxon>Blastopirellula</taxon>
    </lineage>
</organism>